<keyword evidence="1" id="KW-0175">Coiled coil</keyword>
<reference evidence="3" key="1">
    <citation type="submission" date="2017-03" db="EMBL/GenBank/DDBJ databases">
        <title>Phytopthora megakarya and P. palmivora, two closely related causual agents of cacao black pod achieved similar genome size and gene model numbers by different mechanisms.</title>
        <authorList>
            <person name="Ali S."/>
            <person name="Shao J."/>
            <person name="Larry D.J."/>
            <person name="Kronmiller B."/>
            <person name="Shen D."/>
            <person name="Strem M.D."/>
            <person name="Melnick R.L."/>
            <person name="Guiltinan M.J."/>
            <person name="Tyler B.M."/>
            <person name="Meinhardt L.W."/>
            <person name="Bailey B.A."/>
        </authorList>
    </citation>
    <scope>NUCLEOTIDE SEQUENCE [LARGE SCALE GENOMIC DNA]</scope>
    <source>
        <strain evidence="3">zdho120</strain>
    </source>
</reference>
<keyword evidence="3" id="KW-1185">Reference proteome</keyword>
<evidence type="ECO:0000313" key="3">
    <source>
        <dbReference type="Proteomes" id="UP000198211"/>
    </source>
</evidence>
<dbReference type="AlphaFoldDB" id="A0A225VRD3"/>
<proteinExistence type="predicted"/>
<organism evidence="2 3">
    <name type="scientific">Phytophthora megakarya</name>
    <dbReference type="NCBI Taxonomy" id="4795"/>
    <lineage>
        <taxon>Eukaryota</taxon>
        <taxon>Sar</taxon>
        <taxon>Stramenopiles</taxon>
        <taxon>Oomycota</taxon>
        <taxon>Peronosporomycetes</taxon>
        <taxon>Peronosporales</taxon>
        <taxon>Peronosporaceae</taxon>
        <taxon>Phytophthora</taxon>
    </lineage>
</organism>
<accession>A0A225VRD3</accession>
<comment type="caution">
    <text evidence="2">The sequence shown here is derived from an EMBL/GenBank/DDBJ whole genome shotgun (WGS) entry which is preliminary data.</text>
</comment>
<dbReference type="OrthoDB" id="154013at2759"/>
<dbReference type="Proteomes" id="UP000198211">
    <property type="component" value="Unassembled WGS sequence"/>
</dbReference>
<feature type="coiled-coil region" evidence="1">
    <location>
        <begin position="97"/>
        <end position="131"/>
    </location>
</feature>
<sequence length="160" mass="18287">MDSHLVETNNALVQELNATLGRIHEIQVEQDDVEMALKEDQEEVETYTDEIADCCDRINAIDEFVGDIEAGTIPAMADVASVVANMAEEREEEELMLKRLGEVRSCHEQQIQQMKTQLTALQEERMELQKKSVQIWCVLGRTGVFEQVIRQLVERNVKVL</sequence>
<name>A0A225VRD3_9STRA</name>
<evidence type="ECO:0000256" key="1">
    <source>
        <dbReference type="SAM" id="Coils"/>
    </source>
</evidence>
<gene>
    <name evidence="2" type="ORF">PHMEG_00019424</name>
</gene>
<protein>
    <submittedName>
        <fullName evidence="2">Uncharacterized protein</fullName>
    </submittedName>
</protein>
<dbReference type="EMBL" id="NBNE01003281">
    <property type="protein sequence ID" value="OWZ08091.1"/>
    <property type="molecule type" value="Genomic_DNA"/>
</dbReference>
<evidence type="ECO:0000313" key="2">
    <source>
        <dbReference type="EMBL" id="OWZ08091.1"/>
    </source>
</evidence>
<feature type="coiled-coil region" evidence="1">
    <location>
        <begin position="23"/>
        <end position="50"/>
    </location>
</feature>